<dbReference type="Proteomes" id="UP001159428">
    <property type="component" value="Unassembled WGS sequence"/>
</dbReference>
<evidence type="ECO:0000256" key="6">
    <source>
        <dbReference type="ARBA" id="ARBA00023157"/>
    </source>
</evidence>
<keyword evidence="3" id="KW-0677">Repeat</keyword>
<evidence type="ECO:0000313" key="13">
    <source>
        <dbReference type="EMBL" id="CAH3044149.1"/>
    </source>
</evidence>
<dbReference type="CDD" id="cd00041">
    <property type="entry name" value="CUB"/>
    <property type="match status" value="2"/>
</dbReference>
<dbReference type="SUPFAM" id="SSF49854">
    <property type="entry name" value="Spermadhesin, CUB domain"/>
    <property type="match status" value="2"/>
</dbReference>
<keyword evidence="5" id="KW-0472">Membrane</keyword>
<dbReference type="Gene3D" id="2.60.120.290">
    <property type="entry name" value="Spermadhesin, CUB domain"/>
    <property type="match status" value="2"/>
</dbReference>
<feature type="domain" description="Fibronectin type-III" evidence="9">
    <location>
        <begin position="12"/>
        <end position="122"/>
    </location>
</feature>
<feature type="domain" description="NIDO" evidence="11">
    <location>
        <begin position="827"/>
        <end position="1000"/>
    </location>
</feature>
<evidence type="ECO:0000259" key="11">
    <source>
        <dbReference type="PROSITE" id="PS51220"/>
    </source>
</evidence>
<organism evidence="13 14">
    <name type="scientific">Pocillopora meandrina</name>
    <dbReference type="NCBI Taxonomy" id="46732"/>
    <lineage>
        <taxon>Eukaryota</taxon>
        <taxon>Metazoa</taxon>
        <taxon>Cnidaria</taxon>
        <taxon>Anthozoa</taxon>
        <taxon>Hexacorallia</taxon>
        <taxon>Scleractinia</taxon>
        <taxon>Astrocoeniina</taxon>
        <taxon>Pocilloporidae</taxon>
        <taxon>Pocillopora</taxon>
    </lineage>
</organism>
<feature type="domain" description="Fibronectin type-III" evidence="9">
    <location>
        <begin position="127"/>
        <end position="220"/>
    </location>
</feature>
<dbReference type="InterPro" id="IPR013783">
    <property type="entry name" value="Ig-like_fold"/>
</dbReference>
<evidence type="ECO:0000256" key="7">
    <source>
        <dbReference type="PROSITE-ProRule" id="PRU00059"/>
    </source>
</evidence>
<evidence type="ECO:0000256" key="1">
    <source>
        <dbReference type="ARBA" id="ARBA00004370"/>
    </source>
</evidence>
<dbReference type="SMART" id="SM00060">
    <property type="entry name" value="FN3"/>
    <property type="match status" value="5"/>
</dbReference>
<evidence type="ECO:0000259" key="8">
    <source>
        <dbReference type="PROSITE" id="PS01180"/>
    </source>
</evidence>
<dbReference type="PROSITE" id="PS01180">
    <property type="entry name" value="CUB"/>
    <property type="match status" value="2"/>
</dbReference>
<accession>A0AAU9W6T9</accession>
<proteinExistence type="predicted"/>
<dbReference type="InterPro" id="IPR036116">
    <property type="entry name" value="FN3_sf"/>
</dbReference>
<feature type="domain" description="CUB" evidence="8">
    <location>
        <begin position="537"/>
        <end position="650"/>
    </location>
</feature>
<dbReference type="SUPFAM" id="SSF49265">
    <property type="entry name" value="Fibronectin type III"/>
    <property type="match status" value="3"/>
</dbReference>
<feature type="disulfide bond" evidence="7">
    <location>
        <begin position="272"/>
        <end position="289"/>
    </location>
</feature>
<dbReference type="InterPro" id="IPR001846">
    <property type="entry name" value="VWF_type-D"/>
</dbReference>
<dbReference type="Gene3D" id="2.60.40.10">
    <property type="entry name" value="Immunoglobulins"/>
    <property type="match status" value="5"/>
</dbReference>
<evidence type="ECO:0000256" key="5">
    <source>
        <dbReference type="ARBA" id="ARBA00023136"/>
    </source>
</evidence>
<dbReference type="Pfam" id="PF00094">
    <property type="entry name" value="VWD"/>
    <property type="match status" value="1"/>
</dbReference>
<keyword evidence="2" id="KW-0812">Transmembrane</keyword>
<dbReference type="PANTHER" id="PTHR13802">
    <property type="entry name" value="MUCIN 4-RELATED"/>
    <property type="match status" value="1"/>
</dbReference>
<dbReference type="GO" id="GO:0016020">
    <property type="term" value="C:membrane"/>
    <property type="evidence" value="ECO:0007669"/>
    <property type="project" value="UniProtKB-SubCell"/>
</dbReference>
<reference evidence="13 14" key="1">
    <citation type="submission" date="2022-05" db="EMBL/GenBank/DDBJ databases">
        <authorList>
            <consortium name="Genoscope - CEA"/>
            <person name="William W."/>
        </authorList>
    </citation>
    <scope>NUCLEOTIDE SEQUENCE [LARGE SCALE GENOMIC DNA]</scope>
</reference>
<dbReference type="PANTHER" id="PTHR13802:SF52">
    <property type="entry name" value="MUCIN-4"/>
    <property type="match status" value="1"/>
</dbReference>
<dbReference type="Pfam" id="PF06119">
    <property type="entry name" value="NIDO"/>
    <property type="match status" value="1"/>
</dbReference>
<dbReference type="FunFam" id="2.60.40.10:FF:000028">
    <property type="entry name" value="Neuronal cell adhesion molecule"/>
    <property type="match status" value="1"/>
</dbReference>
<dbReference type="SMART" id="SM00042">
    <property type="entry name" value="CUB"/>
    <property type="match status" value="2"/>
</dbReference>
<feature type="domain" description="VWFD" evidence="12">
    <location>
        <begin position="1142"/>
        <end position="1334"/>
    </location>
</feature>
<dbReference type="InterPro" id="IPR000859">
    <property type="entry name" value="CUB_dom"/>
</dbReference>
<dbReference type="InterPro" id="IPR035914">
    <property type="entry name" value="Sperma_CUB_dom_sf"/>
</dbReference>
<dbReference type="InterPro" id="IPR003886">
    <property type="entry name" value="NIDO_dom"/>
</dbReference>
<dbReference type="InterPro" id="IPR003961">
    <property type="entry name" value="FN3_dom"/>
</dbReference>
<dbReference type="CDD" id="cd00063">
    <property type="entry name" value="FN3"/>
    <property type="match status" value="5"/>
</dbReference>
<evidence type="ECO:0000259" key="9">
    <source>
        <dbReference type="PROSITE" id="PS50853"/>
    </source>
</evidence>
<feature type="domain" description="CUB" evidence="8">
    <location>
        <begin position="219"/>
        <end position="327"/>
    </location>
</feature>
<evidence type="ECO:0000259" key="10">
    <source>
        <dbReference type="PROSITE" id="PS50856"/>
    </source>
</evidence>
<comment type="caution">
    <text evidence="13">The sequence shown here is derived from an EMBL/GenBank/DDBJ whole genome shotgun (WGS) entry which is preliminary data.</text>
</comment>
<dbReference type="SMART" id="SM00723">
    <property type="entry name" value="AMOP"/>
    <property type="match status" value="1"/>
</dbReference>
<dbReference type="InterPro" id="IPR005533">
    <property type="entry name" value="AMOP_dom"/>
</dbReference>
<dbReference type="InterPro" id="IPR051495">
    <property type="entry name" value="Epithelial_Barrier/Signaling"/>
</dbReference>
<gene>
    <name evidence="13" type="ORF">PMEA_00030981</name>
</gene>
<feature type="domain" description="Fibronectin type-III" evidence="9">
    <location>
        <begin position="338"/>
        <end position="438"/>
    </location>
</feature>
<evidence type="ECO:0000313" key="14">
    <source>
        <dbReference type="Proteomes" id="UP001159428"/>
    </source>
</evidence>
<evidence type="ECO:0000256" key="2">
    <source>
        <dbReference type="ARBA" id="ARBA00022692"/>
    </source>
</evidence>
<evidence type="ECO:0000256" key="3">
    <source>
        <dbReference type="ARBA" id="ARBA00022737"/>
    </source>
</evidence>
<evidence type="ECO:0000259" key="12">
    <source>
        <dbReference type="PROSITE" id="PS51233"/>
    </source>
</evidence>
<protein>
    <submittedName>
        <fullName evidence="13">Uncharacterized protein</fullName>
    </submittedName>
</protein>
<keyword evidence="14" id="KW-1185">Reference proteome</keyword>
<dbReference type="GO" id="GO:0007160">
    <property type="term" value="P:cell-matrix adhesion"/>
    <property type="evidence" value="ECO:0007669"/>
    <property type="project" value="InterPro"/>
</dbReference>
<dbReference type="EMBL" id="CALNXJ010000007">
    <property type="protein sequence ID" value="CAH3044149.1"/>
    <property type="molecule type" value="Genomic_DNA"/>
</dbReference>
<evidence type="ECO:0000256" key="4">
    <source>
        <dbReference type="ARBA" id="ARBA00022989"/>
    </source>
</evidence>
<dbReference type="PROSITE" id="PS51233">
    <property type="entry name" value="VWFD"/>
    <property type="match status" value="1"/>
</dbReference>
<feature type="domain" description="Fibronectin type-III" evidence="9">
    <location>
        <begin position="443"/>
        <end position="538"/>
    </location>
</feature>
<dbReference type="PROSITE" id="PS50853">
    <property type="entry name" value="FN3"/>
    <property type="match status" value="5"/>
</dbReference>
<dbReference type="SMART" id="SM00216">
    <property type="entry name" value="VWD"/>
    <property type="match status" value="1"/>
</dbReference>
<comment type="subcellular location">
    <subcellularLocation>
        <location evidence="1">Membrane</location>
    </subcellularLocation>
</comment>
<dbReference type="Pfam" id="PF00041">
    <property type="entry name" value="fn3"/>
    <property type="match status" value="3"/>
</dbReference>
<dbReference type="Pfam" id="PF00431">
    <property type="entry name" value="CUB"/>
    <property type="match status" value="2"/>
</dbReference>
<keyword evidence="6 7" id="KW-1015">Disulfide bond</keyword>
<dbReference type="PROSITE" id="PS50856">
    <property type="entry name" value="AMOP"/>
    <property type="match status" value="1"/>
</dbReference>
<dbReference type="SMART" id="SM00539">
    <property type="entry name" value="NIDO"/>
    <property type="match status" value="1"/>
</dbReference>
<comment type="caution">
    <text evidence="7">Lacks conserved residue(s) required for the propagation of feature annotation.</text>
</comment>
<sequence length="1375" mass="156273">MNNSRADSFHQHDWNVTVVRVSSTEMEVSWSQLNTYHSNSSYIYGYVAALHMMRSGIGDILLLNVTNAPSANRSFSFLSTVVSGLRPYMKYRVKVVALVREQMTGVISLKSSPTNDIETLEGVPLREPSYKSAFALDHQSIFVSWYALPQEDTGGILRGYRVFYRENKNYLYKNVTVGPEQLQVLLTDLKPGTEYEIYNRAFTSVGEGPKNWIWIRTQCRALISGHFGEITSPGFPYYVDWSDCTWNYIAPDNNSVVLLTFEHFNLPLTWNCRLFYLEINKGQEVEKVCGRRIGLTVFWEGPSLHLRYYSSRRTSLATGFKVQYHILNKSFTEAPRIQGWNITAESVSSTTVLVKWPNDTFSLSMNDFYGFVAACRATEIKETLRLAAANSSSISTLVQRLVPYTEYRVQMIALSKGKRNGSISMRSSSVVVLRTNEDVPSKPPSNVSGHGTNSTTIRVTWSLINKDDIRGELQGHLVRYKEAWTQESYYNMSVGPLVSSVTLKGLKVLTLYRIYLAGFTRAGVGVQSRPLFAKTGCLSILASDVREFASPNYPSNYPSNANCTWVIGEGMELRETKVILFFDYLHTEGVGTPCSSDYVQVRGKSESIDWKFCGKHQPFAVTFTESSFTVRLYSDNGIEEKGFYARYLLVKQEIDLDIATKEENTISASAVLEWKKTQNVGELKGYIVMYKSSQFSTYWNVIRTNDTQVSLKNIQPRTEYTVRVLLLSEVTYMSQTFTLETGVGPMQLMYPYGSSAGDSEIPNTYEYSWQCFKVDIPDDGMQFFGKRHYKVHICRNGLLLFDSQWLPWWPYNFGERWWLKKKAMLAPYWGLTDIDDSFVIQGFSKVYYHVYSDSDPSSAPLLKRASSDTKRLLSTPLPTAFKASWVLVVTWKNLRPYQYPANMANQGNTFQLVLITDGVYSFTMYNYPSNGLQWSAPTQRMYYRYYSNSYGLPVVGWNAGDKGERKYNMPRSGTVNIETIDGIRGNADMVGKWFFRLEESLGKLNARQECIDWFKAQPDPRFYTEYIEPCPCVLRQAWWDERFTVNWRDWQRMCGYAQFPSPHGWGQECCYSTNGQSWGALLVGNPGGGSAHRYHKLTEELRVKHDSSDVQGYQKCCVNSDLCDLYYKRRPSDDCGNYVVPEWSWLWGDPHFVTLDGKNYTFNGLGEYIMTDARDGFFQLQARTKLAKGDGTATVFSAAAAKEGNSSVVQIELNDAEISVLIDGESFNYTSLSNESVTLKGSVAVAKPDNNSFVMVFPSGISVTAKAVSGALSIVLAAPKSFKNQTKGLLGRWNDDPEDDFLTPNGTILPSNANSKDIHYNFGLLWQVDNRSTLFTYKPGESLKTFENESFVPMFLEDLSFPNDTLRKQDEKWAF</sequence>
<feature type="domain" description="AMOP" evidence="10">
    <location>
        <begin position="1002"/>
        <end position="1130"/>
    </location>
</feature>
<name>A0AAU9W6T9_9CNID</name>
<dbReference type="PROSITE" id="PS51220">
    <property type="entry name" value="NIDO"/>
    <property type="match status" value="1"/>
</dbReference>
<keyword evidence="4" id="KW-1133">Transmembrane helix</keyword>
<feature type="domain" description="Fibronectin type-III" evidence="9">
    <location>
        <begin position="654"/>
        <end position="744"/>
    </location>
</feature>